<name>A0A8H7QIM3_9FUNG</name>
<keyword evidence="2 8" id="KW-0696">RNA-directed RNA polymerase</keyword>
<keyword evidence="5 8" id="KW-0694">RNA-binding</keyword>
<dbReference type="Proteomes" id="UP000603453">
    <property type="component" value="Unassembled WGS sequence"/>
</dbReference>
<dbReference type="GO" id="GO:0030422">
    <property type="term" value="P:siRNA processing"/>
    <property type="evidence" value="ECO:0007669"/>
    <property type="project" value="TreeGrafter"/>
</dbReference>
<evidence type="ECO:0000256" key="2">
    <source>
        <dbReference type="ARBA" id="ARBA00022484"/>
    </source>
</evidence>
<keyword evidence="4 8" id="KW-0548">Nucleotidyltransferase</keyword>
<evidence type="ECO:0000256" key="7">
    <source>
        <dbReference type="ARBA" id="ARBA00048744"/>
    </source>
</evidence>
<evidence type="ECO:0000313" key="12">
    <source>
        <dbReference type="EMBL" id="KAG2192790.1"/>
    </source>
</evidence>
<dbReference type="SUPFAM" id="SSF54928">
    <property type="entry name" value="RNA-binding domain, RBD"/>
    <property type="match status" value="1"/>
</dbReference>
<sequence length="1173" mass="136612">DGEYCYIITNLSPKTDRQKLWEVFGDFGTIKQIELKTELSVAAVIYAFKPLDQLHTHLIYINDRIVHIKQIPLSDYLSEESTPVPANKLSLGGLATQHAFIEEWMTQEFVTFDINLNRNYIDIFFAHVDGYYRFRIDYDEKDFKNIILLQRHDNISSVTIIGKYPAHFWKSKIPMQQLDDHYHLKHWERVVEIPLDEFSRDIMKHRATATSKDPVVPGGRFPNHTINMSNWTVYRLEFDVPLKSVRNMPLCPQNMSHEALEKKITQATNSPLNVTSPISVRPATKVIDLDKYTSELSFEVHYMIEHAFNLKIIRGYNVEVEFFHKMQRLSPQSACLFLNLLSAAQQRVYSAESEIHKIYQQTKHHIYYELPIPEGCFLLRKVLVTPTSIYPLQPTIEPMNHVQHHFKKYADRFLLVQFTDEDLGPISPTYPVDGQEEEDTHNNKIYDRIYQVLRKGLRIARRDYDFLGTSIDDLRVHQCWFFAKTDEISRADILNWMGDFRELTKVTDFVLCSGQGFSPRLMEIELKNNEIEEIDDYDFNGHVYTNNCGKMSPQIARDIAKHLGMDYTPCVIRFNLAGARGILMLSNFLTKRKVQLRTTQIKFNSKRLTLEVISVSEPKKVFLNWQIITLLSSLGIQDYVFQDLLNEVMTQYKKEMLPRDEASYDLAGEFYADGRLNEFQNIMDCGFLDANDPFINNLLSAYRNKVLKGIREESKLYVHHGVKVHAVMDETGILGPDEVFIQITDPSGLAANRRIIEGPCLVYRDSSCFPGDVRVVTAVNEAKLRHYTNVLVYTSIDARDLPSACSNDDVDRDNFSVIWDLRLIPTKINLTPRNYTTAMTPNDLSKIAFKEMARFFTTYISKDRLDALKQSYIAISDRHKEGVLHGDCIYLSQQMSRALDFAKTGLYATVYSEFHQYPFPDFMEENKLCSYISQKPSGQIYRISQNIIPKQYLRNYCVYDPRMYVENMYEYIAEARKTKAVYDHSLRLLMGQYSVRTEIEFISGHIMHWPKYVSVKDKPELIERMRQAFIRFKKDWRKKFEVVDDDLEAKAAAWYYVTYHPSEYKSDVTYNSTMERFMSFPWVADNYITFIADSNSARPHDDHFLQPVSVEKIDSAVKKNNELLFVSEDEDDDESSSESEEEVEEYEDDSKSDENLGEQSTQVISVKLSDLIV</sequence>
<feature type="region of interest" description="Disordered" evidence="9">
    <location>
        <begin position="1124"/>
        <end position="1161"/>
    </location>
</feature>
<feature type="non-terminal residue" evidence="12">
    <location>
        <position position="1"/>
    </location>
</feature>
<dbReference type="AlphaFoldDB" id="A0A8H7QIM3"/>
<organism evidence="12 13">
    <name type="scientific">Mucor saturninus</name>
    <dbReference type="NCBI Taxonomy" id="64648"/>
    <lineage>
        <taxon>Eukaryota</taxon>
        <taxon>Fungi</taxon>
        <taxon>Fungi incertae sedis</taxon>
        <taxon>Mucoromycota</taxon>
        <taxon>Mucoromycotina</taxon>
        <taxon>Mucoromycetes</taxon>
        <taxon>Mucorales</taxon>
        <taxon>Mucorineae</taxon>
        <taxon>Mucoraceae</taxon>
        <taxon>Mucor</taxon>
    </lineage>
</organism>
<dbReference type="InterPro" id="IPR057596">
    <property type="entry name" value="RDRP_core"/>
</dbReference>
<feature type="compositionally biased region" description="Acidic residues" evidence="9">
    <location>
        <begin position="1127"/>
        <end position="1151"/>
    </location>
</feature>
<protein>
    <recommendedName>
        <fullName evidence="8">RNA-dependent RNA polymerase</fullName>
        <ecNumber evidence="8">2.7.7.48</ecNumber>
    </recommendedName>
</protein>
<reference evidence="12" key="1">
    <citation type="submission" date="2020-12" db="EMBL/GenBank/DDBJ databases">
        <title>Metabolic potential, ecology and presence of endohyphal bacteria is reflected in genomic diversity of Mucoromycotina.</title>
        <authorList>
            <person name="Muszewska A."/>
            <person name="Okrasinska A."/>
            <person name="Steczkiewicz K."/>
            <person name="Drgas O."/>
            <person name="Orlowska M."/>
            <person name="Perlinska-Lenart U."/>
            <person name="Aleksandrzak-Piekarczyk T."/>
            <person name="Szatraj K."/>
            <person name="Zielenkiewicz U."/>
            <person name="Pilsyk S."/>
            <person name="Malc E."/>
            <person name="Mieczkowski P."/>
            <person name="Kruszewska J.S."/>
            <person name="Biernat P."/>
            <person name="Pawlowska J."/>
        </authorList>
    </citation>
    <scope>NUCLEOTIDE SEQUENCE</scope>
    <source>
        <strain evidence="12">WA0000017839</strain>
    </source>
</reference>
<evidence type="ECO:0000256" key="8">
    <source>
        <dbReference type="RuleBase" id="RU363098"/>
    </source>
</evidence>
<evidence type="ECO:0000256" key="6">
    <source>
        <dbReference type="ARBA" id="ARBA00023158"/>
    </source>
</evidence>
<dbReference type="PANTHER" id="PTHR23079">
    <property type="entry name" value="RNA-DEPENDENT RNA POLYMERASE"/>
    <property type="match status" value="1"/>
</dbReference>
<evidence type="ECO:0000259" key="11">
    <source>
        <dbReference type="Pfam" id="PF26253"/>
    </source>
</evidence>
<evidence type="ECO:0000313" key="13">
    <source>
        <dbReference type="Proteomes" id="UP000603453"/>
    </source>
</evidence>
<dbReference type="OrthoDB" id="6513042at2759"/>
<evidence type="ECO:0000256" key="5">
    <source>
        <dbReference type="ARBA" id="ARBA00022884"/>
    </source>
</evidence>
<evidence type="ECO:0000256" key="1">
    <source>
        <dbReference type="ARBA" id="ARBA00005762"/>
    </source>
</evidence>
<dbReference type="InterPro" id="IPR007855">
    <property type="entry name" value="RDRP"/>
</dbReference>
<dbReference type="EC" id="2.7.7.48" evidence="8"/>
<keyword evidence="13" id="KW-1185">Reference proteome</keyword>
<dbReference type="InterPro" id="IPR058752">
    <property type="entry name" value="RDRP_C_head"/>
</dbReference>
<gene>
    <name evidence="12" type="ORF">INT47_011403</name>
</gene>
<comment type="catalytic activity">
    <reaction evidence="7 8">
        <text>RNA(n) + a ribonucleoside 5'-triphosphate = RNA(n+1) + diphosphate</text>
        <dbReference type="Rhea" id="RHEA:21248"/>
        <dbReference type="Rhea" id="RHEA-COMP:14527"/>
        <dbReference type="Rhea" id="RHEA-COMP:17342"/>
        <dbReference type="ChEBI" id="CHEBI:33019"/>
        <dbReference type="ChEBI" id="CHEBI:61557"/>
        <dbReference type="ChEBI" id="CHEBI:140395"/>
        <dbReference type="EC" id="2.7.7.48"/>
    </reaction>
</comment>
<comment type="caution">
    <text evidence="12">The sequence shown here is derived from an EMBL/GenBank/DDBJ whole genome shotgun (WGS) entry which is preliminary data.</text>
</comment>
<dbReference type="CDD" id="cd00590">
    <property type="entry name" value="RRM_SF"/>
    <property type="match status" value="1"/>
</dbReference>
<accession>A0A8H7QIM3</accession>
<keyword evidence="6" id="KW-0943">RNA-mediated gene silencing</keyword>
<dbReference type="GO" id="GO:0003723">
    <property type="term" value="F:RNA binding"/>
    <property type="evidence" value="ECO:0007669"/>
    <property type="project" value="UniProtKB-KW"/>
</dbReference>
<dbReference type="EMBL" id="JAEPRD010000268">
    <property type="protein sequence ID" value="KAG2192790.1"/>
    <property type="molecule type" value="Genomic_DNA"/>
</dbReference>
<evidence type="ECO:0000259" key="10">
    <source>
        <dbReference type="Pfam" id="PF05183"/>
    </source>
</evidence>
<dbReference type="InterPro" id="IPR035979">
    <property type="entry name" value="RBD_domain_sf"/>
</dbReference>
<evidence type="ECO:0000256" key="4">
    <source>
        <dbReference type="ARBA" id="ARBA00022695"/>
    </source>
</evidence>
<dbReference type="Pfam" id="PF05183">
    <property type="entry name" value="RdRP"/>
    <property type="match status" value="1"/>
</dbReference>
<feature type="domain" description="RDRP core" evidence="10">
    <location>
        <begin position="384"/>
        <end position="942"/>
    </location>
</feature>
<dbReference type="GO" id="GO:0003968">
    <property type="term" value="F:RNA-directed RNA polymerase activity"/>
    <property type="evidence" value="ECO:0007669"/>
    <property type="project" value="UniProtKB-KW"/>
</dbReference>
<evidence type="ECO:0000256" key="3">
    <source>
        <dbReference type="ARBA" id="ARBA00022679"/>
    </source>
</evidence>
<feature type="domain" description="RDRP C-terminal head" evidence="11">
    <location>
        <begin position="959"/>
        <end position="1102"/>
    </location>
</feature>
<proteinExistence type="inferred from homology"/>
<comment type="similarity">
    <text evidence="1 8">Belongs to the RdRP family.</text>
</comment>
<dbReference type="PANTHER" id="PTHR23079:SF55">
    <property type="entry name" value="RNA-DIRECTED RNA POLYMERASE"/>
    <property type="match status" value="1"/>
</dbReference>
<evidence type="ECO:0000256" key="9">
    <source>
        <dbReference type="SAM" id="MobiDB-lite"/>
    </source>
</evidence>
<keyword evidence="3 8" id="KW-0808">Transferase</keyword>
<dbReference type="Pfam" id="PF26253">
    <property type="entry name" value="RdRP_head"/>
    <property type="match status" value="1"/>
</dbReference>
<dbReference type="GO" id="GO:0031380">
    <property type="term" value="C:nuclear RNA-directed RNA polymerase complex"/>
    <property type="evidence" value="ECO:0007669"/>
    <property type="project" value="TreeGrafter"/>
</dbReference>